<evidence type="ECO:0000256" key="1">
    <source>
        <dbReference type="SAM" id="MobiDB-lite"/>
    </source>
</evidence>
<organism evidence="3 4">
    <name type="scientific">Aphanomyces stellatus</name>
    <dbReference type="NCBI Taxonomy" id="120398"/>
    <lineage>
        <taxon>Eukaryota</taxon>
        <taxon>Sar</taxon>
        <taxon>Stramenopiles</taxon>
        <taxon>Oomycota</taxon>
        <taxon>Saprolegniomycetes</taxon>
        <taxon>Saprolegniales</taxon>
        <taxon>Verrucalvaceae</taxon>
        <taxon>Aphanomyces</taxon>
    </lineage>
</organism>
<reference evidence="3 4" key="1">
    <citation type="submission" date="2019-03" db="EMBL/GenBank/DDBJ databases">
        <authorList>
            <person name="Gaulin E."/>
            <person name="Dumas B."/>
        </authorList>
    </citation>
    <scope>NUCLEOTIDE SEQUENCE [LARGE SCALE GENOMIC DNA]</scope>
    <source>
        <strain evidence="3">CBS 568.67</strain>
    </source>
</reference>
<feature type="compositionally biased region" description="Basic and acidic residues" evidence="1">
    <location>
        <begin position="624"/>
        <end position="633"/>
    </location>
</feature>
<name>A0A485KVS8_9STRA</name>
<evidence type="ECO:0000313" key="3">
    <source>
        <dbReference type="EMBL" id="VFT88618.1"/>
    </source>
</evidence>
<evidence type="ECO:0000313" key="4">
    <source>
        <dbReference type="Proteomes" id="UP000332933"/>
    </source>
</evidence>
<feature type="compositionally biased region" description="Acidic residues" evidence="1">
    <location>
        <begin position="26"/>
        <end position="62"/>
    </location>
</feature>
<dbReference type="EMBL" id="CAADRA010005329">
    <property type="protein sequence ID" value="VFT88618.1"/>
    <property type="molecule type" value="Genomic_DNA"/>
</dbReference>
<dbReference type="InterPro" id="IPR036322">
    <property type="entry name" value="WD40_repeat_dom_sf"/>
</dbReference>
<dbReference type="AlphaFoldDB" id="A0A485KVS8"/>
<feature type="region of interest" description="Disordered" evidence="1">
    <location>
        <begin position="613"/>
        <end position="633"/>
    </location>
</feature>
<accession>A0A485KVS8</accession>
<dbReference type="OrthoDB" id="548949at2759"/>
<reference evidence="2" key="2">
    <citation type="submission" date="2019-06" db="EMBL/GenBank/DDBJ databases">
        <title>Genomics analysis of Aphanomyces spp. identifies a new class of oomycete effector associated with host adaptation.</title>
        <authorList>
            <person name="Gaulin E."/>
        </authorList>
    </citation>
    <scope>NUCLEOTIDE SEQUENCE</scope>
    <source>
        <strain evidence="2">CBS 578.67</strain>
    </source>
</reference>
<sequence>MTHKRSMDRGGGDVDGGGKAARGNDVNEDDAMEGDDDDWEDIEEYSDDNDNEHRDEDDEDEGPLNAAMLDVLHEARQIQTMLMSKWDPTSSVERLEARILDDKLAPLHHRLETLLAENDMYSISDRANTLDIPTVVANIPSASMLKHLKRMMTMIGGVPLGDPRLAELDASFQLPQPPSARSGRYARFNKHFPVDRGYSFPIHVALCNLLKPCIVVPAALNAMAVGPDVVVAYGGHGWKQREPSMVLARRRHRLPDADVTDEDDAIHDDLLDVATGFYSPGSAVALDPARPWVWAAGDRRIKAFALDDVGNGALRQTLASTKSAVTSMAIVGDDGVLVTNGCDTSLQLWTRLRHLPDQSEVDTLDEHETGEAAPGRPWLDLRDAVPGDHVSDNPQCVEVTRGHAPDQILQLWTAPNVKANRVVQLAPYVANSMKVLASFDASTMFAAVDLAVGRMTQRFFGHLQPVQDFSSATTTDDHTMATCDGSHALLWDVRTSWASTRFAWDSLGDMLAVELAENVLFVGGSNEAIVAFDVRVPRTPLYELTTGNNHVGSLVWEAASHSLFAATDWPYGSRHGDPVGYSNGWPEEAKHGINEFGHVFDAGEATILQYEFTPTPRIPPPATSDHESEHMTW</sequence>
<gene>
    <name evidence="3" type="primary">Aste57867_11762</name>
    <name evidence="2" type="ORF">As57867_011717</name>
    <name evidence="3" type="ORF">ASTE57867_11762</name>
</gene>
<dbReference type="SUPFAM" id="SSF50978">
    <property type="entry name" value="WD40 repeat-like"/>
    <property type="match status" value="1"/>
</dbReference>
<dbReference type="EMBL" id="VJMH01005308">
    <property type="protein sequence ID" value="KAF0697551.1"/>
    <property type="molecule type" value="Genomic_DNA"/>
</dbReference>
<dbReference type="Proteomes" id="UP000332933">
    <property type="component" value="Unassembled WGS sequence"/>
</dbReference>
<dbReference type="SMART" id="SM00320">
    <property type="entry name" value="WD40"/>
    <property type="match status" value="2"/>
</dbReference>
<dbReference type="Gene3D" id="2.130.10.10">
    <property type="entry name" value="YVTN repeat-like/Quinoprotein amine dehydrogenase"/>
    <property type="match status" value="1"/>
</dbReference>
<protein>
    <submittedName>
        <fullName evidence="3">Aste57867_11762 protein</fullName>
    </submittedName>
</protein>
<dbReference type="InterPro" id="IPR015943">
    <property type="entry name" value="WD40/YVTN_repeat-like_dom_sf"/>
</dbReference>
<dbReference type="InterPro" id="IPR001680">
    <property type="entry name" value="WD40_rpt"/>
</dbReference>
<feature type="compositionally biased region" description="Basic and acidic residues" evidence="1">
    <location>
        <begin position="1"/>
        <end position="12"/>
    </location>
</feature>
<keyword evidence="4" id="KW-1185">Reference proteome</keyword>
<evidence type="ECO:0000313" key="2">
    <source>
        <dbReference type="EMBL" id="KAF0697551.1"/>
    </source>
</evidence>
<proteinExistence type="predicted"/>
<feature type="region of interest" description="Disordered" evidence="1">
    <location>
        <begin position="1"/>
        <end position="62"/>
    </location>
</feature>